<comment type="caution">
    <text evidence="3">The sequence shown here is derived from an EMBL/GenBank/DDBJ whole genome shotgun (WGS) entry which is preliminary data.</text>
</comment>
<organism evidence="3 4">
    <name type="scientific">Actinoplanes sichuanensis</name>
    <dbReference type="NCBI Taxonomy" id="512349"/>
    <lineage>
        <taxon>Bacteria</taxon>
        <taxon>Bacillati</taxon>
        <taxon>Actinomycetota</taxon>
        <taxon>Actinomycetes</taxon>
        <taxon>Micromonosporales</taxon>
        <taxon>Micromonosporaceae</taxon>
        <taxon>Actinoplanes</taxon>
    </lineage>
</organism>
<name>A0ABW4A8W4_9ACTN</name>
<feature type="region of interest" description="Disordered" evidence="1">
    <location>
        <begin position="57"/>
        <end position="112"/>
    </location>
</feature>
<sequence>MRMWLAAGGFAVAFVSAGVFFGTRDSLSDADQWASIGSFLLALATLGTTAVLALRQRPPDEAPPDRITIKNLRSSGNVQIGDGTSATVTSNHYSTPPIPSSPHPSVPPGSAE</sequence>
<keyword evidence="2" id="KW-0812">Transmembrane</keyword>
<protein>
    <recommendedName>
        <fullName evidence="5">Secreted protein</fullName>
    </recommendedName>
</protein>
<proteinExistence type="predicted"/>
<feature type="compositionally biased region" description="Basic and acidic residues" evidence="1">
    <location>
        <begin position="57"/>
        <end position="68"/>
    </location>
</feature>
<accession>A0ABW4A8W4</accession>
<feature type="compositionally biased region" description="Pro residues" evidence="1">
    <location>
        <begin position="96"/>
        <end position="112"/>
    </location>
</feature>
<evidence type="ECO:0000256" key="1">
    <source>
        <dbReference type="SAM" id="MobiDB-lite"/>
    </source>
</evidence>
<evidence type="ECO:0000256" key="2">
    <source>
        <dbReference type="SAM" id="Phobius"/>
    </source>
</evidence>
<dbReference type="RefSeq" id="WP_317793419.1">
    <property type="nucleotide sequence ID" value="NZ_AP028461.1"/>
</dbReference>
<feature type="transmembrane region" description="Helical" evidence="2">
    <location>
        <begin position="33"/>
        <end position="54"/>
    </location>
</feature>
<gene>
    <name evidence="3" type="ORF">ACFQ5G_15005</name>
</gene>
<reference evidence="4" key="1">
    <citation type="journal article" date="2019" name="Int. J. Syst. Evol. Microbiol.">
        <title>The Global Catalogue of Microorganisms (GCM) 10K type strain sequencing project: providing services to taxonomists for standard genome sequencing and annotation.</title>
        <authorList>
            <consortium name="The Broad Institute Genomics Platform"/>
            <consortium name="The Broad Institute Genome Sequencing Center for Infectious Disease"/>
            <person name="Wu L."/>
            <person name="Ma J."/>
        </authorList>
    </citation>
    <scope>NUCLEOTIDE SEQUENCE [LARGE SCALE GENOMIC DNA]</scope>
    <source>
        <strain evidence="4">CCM 7526</strain>
    </source>
</reference>
<dbReference type="Proteomes" id="UP001597183">
    <property type="component" value="Unassembled WGS sequence"/>
</dbReference>
<evidence type="ECO:0008006" key="5">
    <source>
        <dbReference type="Google" id="ProtNLM"/>
    </source>
</evidence>
<dbReference type="EMBL" id="JBHTMK010000018">
    <property type="protein sequence ID" value="MFD1366660.1"/>
    <property type="molecule type" value="Genomic_DNA"/>
</dbReference>
<feature type="compositionally biased region" description="Polar residues" evidence="1">
    <location>
        <begin position="71"/>
        <end position="93"/>
    </location>
</feature>
<evidence type="ECO:0000313" key="4">
    <source>
        <dbReference type="Proteomes" id="UP001597183"/>
    </source>
</evidence>
<evidence type="ECO:0000313" key="3">
    <source>
        <dbReference type="EMBL" id="MFD1366660.1"/>
    </source>
</evidence>
<keyword evidence="2" id="KW-1133">Transmembrane helix</keyword>
<keyword evidence="4" id="KW-1185">Reference proteome</keyword>
<keyword evidence="2" id="KW-0472">Membrane</keyword>